<comment type="catalytic activity">
    <reaction evidence="6">
        <text>orotidine 5'-phosphate + diphosphate = orotate + 5-phospho-alpha-D-ribose 1-diphosphate</text>
        <dbReference type="Rhea" id="RHEA:10380"/>
        <dbReference type="ChEBI" id="CHEBI:30839"/>
        <dbReference type="ChEBI" id="CHEBI:33019"/>
        <dbReference type="ChEBI" id="CHEBI:57538"/>
        <dbReference type="ChEBI" id="CHEBI:58017"/>
        <dbReference type="EC" id="2.4.2.10"/>
    </reaction>
</comment>
<comment type="caution">
    <text evidence="6">Lacks conserved residue(s) required for the propagation of feature annotation.</text>
</comment>
<feature type="binding site" evidence="6">
    <location>
        <position position="160"/>
    </location>
    <ligand>
        <name>5-phospho-alpha-D-ribose 1-diphosphate</name>
        <dbReference type="ChEBI" id="CHEBI:58017"/>
        <note>ligand shared between dimeric partners</note>
    </ligand>
</feature>
<dbReference type="UniPathway" id="UPA00070">
    <property type="reaction ID" value="UER00119"/>
</dbReference>
<evidence type="ECO:0000256" key="4">
    <source>
        <dbReference type="ARBA" id="ARBA00022679"/>
    </source>
</evidence>
<dbReference type="InterPro" id="IPR000836">
    <property type="entry name" value="PRTase_dom"/>
</dbReference>
<proteinExistence type="inferred from homology"/>
<dbReference type="GO" id="GO:0044205">
    <property type="term" value="P:'de novo' UMP biosynthetic process"/>
    <property type="evidence" value="ECO:0007669"/>
    <property type="project" value="UniProtKB-UniRule"/>
</dbReference>
<comment type="function">
    <text evidence="6">Catalyzes the transfer of a ribosyl phosphate group from 5-phosphoribose 1-diphosphate to orotate, leading to the formation of orotidine monophosphate (OMP).</text>
</comment>
<dbReference type="InterPro" id="IPR004467">
    <property type="entry name" value="Or_phspho_trans_dom"/>
</dbReference>
<evidence type="ECO:0000256" key="1">
    <source>
        <dbReference type="ARBA" id="ARBA00004889"/>
    </source>
</evidence>
<dbReference type="EC" id="2.4.2.10" evidence="2 6"/>
<dbReference type="PANTHER" id="PTHR19278:SF9">
    <property type="entry name" value="URIDINE 5'-MONOPHOSPHATE SYNTHASE"/>
    <property type="match status" value="1"/>
</dbReference>
<evidence type="ECO:0000256" key="3">
    <source>
        <dbReference type="ARBA" id="ARBA00022676"/>
    </source>
</evidence>
<dbReference type="InterPro" id="IPR023031">
    <property type="entry name" value="OPRT"/>
</dbReference>
<keyword evidence="5 6" id="KW-0665">Pyrimidine biosynthesis</keyword>
<keyword evidence="6" id="KW-0460">Magnesium</keyword>
<dbReference type="AlphaFoldDB" id="A4TUN0"/>
<dbReference type="InterPro" id="IPR029057">
    <property type="entry name" value="PRTase-like"/>
</dbReference>
<comment type="similarity">
    <text evidence="6">Belongs to the purine/pyrimidine phosphoribosyltransferase family. PyrE subfamily.</text>
</comment>
<dbReference type="HAMAP" id="MF_01208">
    <property type="entry name" value="PyrE"/>
    <property type="match status" value="1"/>
</dbReference>
<feature type="binding site" description="in other chain" evidence="6">
    <location>
        <position position="157"/>
    </location>
    <ligand>
        <name>5-phospho-alpha-D-ribose 1-diphosphate</name>
        <dbReference type="ChEBI" id="CHEBI:58017"/>
        <note>ligand shared between dimeric partners</note>
    </ligand>
</feature>
<evidence type="ECO:0000256" key="5">
    <source>
        <dbReference type="ARBA" id="ARBA00022975"/>
    </source>
</evidence>
<dbReference type="GO" id="GO:0019856">
    <property type="term" value="P:pyrimidine nucleobase biosynthetic process"/>
    <property type="evidence" value="ECO:0007669"/>
    <property type="project" value="TreeGrafter"/>
</dbReference>
<organism evidence="7">
    <name type="scientific">Magnetospirillum gryphiswaldense</name>
    <dbReference type="NCBI Taxonomy" id="55518"/>
    <lineage>
        <taxon>Bacteria</taxon>
        <taxon>Pseudomonadati</taxon>
        <taxon>Pseudomonadota</taxon>
        <taxon>Alphaproteobacteria</taxon>
        <taxon>Rhodospirillales</taxon>
        <taxon>Rhodospirillaceae</taxon>
        <taxon>Magnetospirillum</taxon>
    </lineage>
</organism>
<dbReference type="SUPFAM" id="SSF53271">
    <property type="entry name" value="PRTase-like"/>
    <property type="match status" value="1"/>
</dbReference>
<feature type="binding site" description="in other chain" evidence="6">
    <location>
        <begin position="182"/>
        <end position="190"/>
    </location>
    <ligand>
        <name>5-phospho-alpha-D-ribose 1-diphosphate</name>
        <dbReference type="ChEBI" id="CHEBI:58017"/>
        <note>ligand shared between dimeric partners</note>
    </ligand>
</feature>
<dbReference type="CDD" id="cd06223">
    <property type="entry name" value="PRTases_typeI"/>
    <property type="match status" value="1"/>
</dbReference>
<accession>A4TUN0</accession>
<evidence type="ECO:0000256" key="2">
    <source>
        <dbReference type="ARBA" id="ARBA00011971"/>
    </source>
</evidence>
<comment type="cofactor">
    <cofactor evidence="6">
        <name>Mg(2+)</name>
        <dbReference type="ChEBI" id="CHEBI:18420"/>
    </cofactor>
</comment>
<dbReference type="Gene3D" id="3.40.50.2020">
    <property type="match status" value="1"/>
</dbReference>
<protein>
    <recommendedName>
        <fullName evidence="2 6">Orotate phosphoribosyltransferase</fullName>
        <shortName evidence="6">OPRT</shortName>
        <shortName evidence="6">OPRTase</shortName>
        <ecNumber evidence="2 6">2.4.2.10</ecNumber>
    </recommendedName>
</protein>
<comment type="subunit">
    <text evidence="6">Homodimer.</text>
</comment>
<dbReference type="PANTHER" id="PTHR19278">
    <property type="entry name" value="OROTATE PHOSPHORIBOSYLTRANSFERASE"/>
    <property type="match status" value="1"/>
</dbReference>
<feature type="binding site" evidence="6">
    <location>
        <position position="186"/>
    </location>
    <ligand>
        <name>orotate</name>
        <dbReference type="ChEBI" id="CHEBI:30839"/>
    </ligand>
</feature>
<reference evidence="7" key="1">
    <citation type="journal article" date="2007" name="J. Bacteriol.">
        <title>Comparative genome analysis of four magnetotactic bacteria reveals a complex set of group-specific genes implicated in magnetosome biomineralization and function.</title>
        <authorList>
            <person name="Richter M."/>
            <person name="Kube M."/>
            <person name="Bazylinski D.A."/>
            <person name="Lombardot T."/>
            <person name="Gloeckner F.O."/>
            <person name="Reinhardt R."/>
            <person name="Schueler D."/>
        </authorList>
    </citation>
    <scope>NUCLEOTIDE SEQUENCE</scope>
    <source>
        <strain evidence="7">MSR-1</strain>
    </source>
</reference>
<dbReference type="GO" id="GO:0000287">
    <property type="term" value="F:magnesium ion binding"/>
    <property type="evidence" value="ECO:0007669"/>
    <property type="project" value="UniProtKB-UniRule"/>
</dbReference>
<keyword evidence="3 6" id="KW-0328">Glycosyltransferase</keyword>
<dbReference type="NCBIfam" id="TIGR00336">
    <property type="entry name" value="pyrE"/>
    <property type="match status" value="1"/>
</dbReference>
<comment type="pathway">
    <text evidence="1 6">Pyrimidine metabolism; UMP biosynthesis via de novo pathway; UMP from orotate: step 1/2.</text>
</comment>
<evidence type="ECO:0000256" key="6">
    <source>
        <dbReference type="HAMAP-Rule" id="MF_01208"/>
    </source>
</evidence>
<sequence length="277" mass="30505">MVTVAMAPSRLTRISSDISLPLLFAVLQEGAIVAYRAPSRQPSRKAGHMQTASRTPEHKKAALTTARILLEIKAVNFRPEEPYTLTSGWASPVYVDCRKVISFPRARQKICELASNAILREVGYESFDAVAGGETAGIPYAAWISDRLMVPMLYVRKKPKGFGRNAQIEGEFANGARVVLVEDLASDGASKVNFCNALREAGAEVSHAFVVFFYGVFPGALKALNETGVELSYLCNWWDVLEVAEQDGLFDRKTLEAVRSFLHDPVQWSKLHGGRAE</sequence>
<dbReference type="NCBIfam" id="NF001729">
    <property type="entry name" value="PRK00455.1-3"/>
    <property type="match status" value="1"/>
</dbReference>
<evidence type="ECO:0000313" key="7">
    <source>
        <dbReference type="EMBL" id="CAM74337.1"/>
    </source>
</evidence>
<feature type="binding site" evidence="6">
    <location>
        <position position="156"/>
    </location>
    <ligand>
        <name>5-phospho-alpha-D-ribose 1-diphosphate</name>
        <dbReference type="ChEBI" id="CHEBI:58017"/>
        <note>ligand shared between dimeric partners</note>
    </ligand>
</feature>
<dbReference type="GO" id="GO:0004588">
    <property type="term" value="F:orotate phosphoribosyltransferase activity"/>
    <property type="evidence" value="ECO:0007669"/>
    <property type="project" value="UniProtKB-UniRule"/>
</dbReference>
<gene>
    <name evidence="6 7" type="primary">pyrE</name>
    <name evidence="7" type="ORF">MGR_1027</name>
</gene>
<keyword evidence="4 6" id="KW-0808">Transferase</keyword>
<name>A4TUN0_9PROT</name>
<dbReference type="EMBL" id="CU459003">
    <property type="protein sequence ID" value="CAM74337.1"/>
    <property type="molecule type" value="Genomic_DNA"/>
</dbReference>